<evidence type="ECO:0000256" key="7">
    <source>
        <dbReference type="ARBA" id="ARBA00023134"/>
    </source>
</evidence>
<dbReference type="InterPro" id="IPR006073">
    <property type="entry name" value="GTP-bd"/>
</dbReference>
<evidence type="ECO:0000256" key="6">
    <source>
        <dbReference type="ARBA" id="ARBA00022842"/>
    </source>
</evidence>
<keyword evidence="3 10" id="KW-0132">Cell division</keyword>
<feature type="domain" description="EngB-type G" evidence="11">
    <location>
        <begin position="23"/>
        <end position="193"/>
    </location>
</feature>
<dbReference type="GO" id="GO:0005829">
    <property type="term" value="C:cytosol"/>
    <property type="evidence" value="ECO:0007669"/>
    <property type="project" value="TreeGrafter"/>
</dbReference>
<keyword evidence="6" id="KW-0460">Magnesium</keyword>
<proteinExistence type="inferred from homology"/>
<dbReference type="SUPFAM" id="SSF52540">
    <property type="entry name" value="P-loop containing nucleoside triphosphate hydrolases"/>
    <property type="match status" value="1"/>
</dbReference>
<evidence type="ECO:0000256" key="2">
    <source>
        <dbReference type="ARBA" id="ARBA00009638"/>
    </source>
</evidence>
<comment type="function">
    <text evidence="10">Necessary for normal cell division and for the maintenance of normal septation.</text>
</comment>
<dbReference type="AlphaFoldDB" id="A0A9D2AQ41"/>
<evidence type="ECO:0000256" key="9">
    <source>
        <dbReference type="ARBA" id="ARBA00023306"/>
    </source>
</evidence>
<comment type="similarity">
    <text evidence="2 10">Belongs to the TRAFAC class TrmE-Era-EngA-EngB-Septin-like GTPase superfamily. EngB GTPase family.</text>
</comment>
<evidence type="ECO:0000256" key="10">
    <source>
        <dbReference type="HAMAP-Rule" id="MF_00321"/>
    </source>
</evidence>
<dbReference type="Pfam" id="PF01926">
    <property type="entry name" value="MMR_HSR1"/>
    <property type="match status" value="1"/>
</dbReference>
<dbReference type="GO" id="GO:0046872">
    <property type="term" value="F:metal ion binding"/>
    <property type="evidence" value="ECO:0007669"/>
    <property type="project" value="UniProtKB-KW"/>
</dbReference>
<evidence type="ECO:0000256" key="5">
    <source>
        <dbReference type="ARBA" id="ARBA00022741"/>
    </source>
</evidence>
<dbReference type="InterPro" id="IPR027417">
    <property type="entry name" value="P-loop_NTPase"/>
</dbReference>
<dbReference type="InterPro" id="IPR030393">
    <property type="entry name" value="G_ENGB_dom"/>
</dbReference>
<dbReference type="Gene3D" id="3.40.50.300">
    <property type="entry name" value="P-loop containing nucleotide triphosphate hydrolases"/>
    <property type="match status" value="1"/>
</dbReference>
<dbReference type="GO" id="GO:0005525">
    <property type="term" value="F:GTP binding"/>
    <property type="evidence" value="ECO:0007669"/>
    <property type="project" value="UniProtKB-UniRule"/>
</dbReference>
<evidence type="ECO:0000313" key="12">
    <source>
        <dbReference type="EMBL" id="HIX46132.1"/>
    </source>
</evidence>
<dbReference type="InterPro" id="IPR019987">
    <property type="entry name" value="GTP-bd_ribosome_bio_YsxC"/>
</dbReference>
<dbReference type="PROSITE" id="PS51706">
    <property type="entry name" value="G_ENGB"/>
    <property type="match status" value="1"/>
</dbReference>
<reference evidence="12" key="2">
    <citation type="submission" date="2021-04" db="EMBL/GenBank/DDBJ databases">
        <authorList>
            <person name="Gilroy R."/>
        </authorList>
    </citation>
    <scope>NUCLEOTIDE SEQUENCE</scope>
    <source>
        <strain evidence="12">26628</strain>
    </source>
</reference>
<evidence type="ECO:0000256" key="8">
    <source>
        <dbReference type="ARBA" id="ARBA00023210"/>
    </source>
</evidence>
<dbReference type="PANTHER" id="PTHR11649">
    <property type="entry name" value="MSS1/TRME-RELATED GTP-BINDING PROTEIN"/>
    <property type="match status" value="1"/>
</dbReference>
<dbReference type="PANTHER" id="PTHR11649:SF13">
    <property type="entry name" value="ENGB-TYPE G DOMAIN-CONTAINING PROTEIN"/>
    <property type="match status" value="1"/>
</dbReference>
<reference evidence="12" key="1">
    <citation type="journal article" date="2021" name="PeerJ">
        <title>Extensive microbial diversity within the chicken gut microbiome revealed by metagenomics and culture.</title>
        <authorList>
            <person name="Gilroy R."/>
            <person name="Ravi A."/>
            <person name="Getino M."/>
            <person name="Pursley I."/>
            <person name="Horton D.L."/>
            <person name="Alikhan N.F."/>
            <person name="Baker D."/>
            <person name="Gharbi K."/>
            <person name="Hall N."/>
            <person name="Watson M."/>
            <person name="Adriaenssens E.M."/>
            <person name="Foster-Nyarko E."/>
            <person name="Jarju S."/>
            <person name="Secka A."/>
            <person name="Antonio M."/>
            <person name="Oren A."/>
            <person name="Chaudhuri R.R."/>
            <person name="La Ragione R."/>
            <person name="Hildebrand F."/>
            <person name="Pallen M.J."/>
        </authorList>
    </citation>
    <scope>NUCLEOTIDE SEQUENCE</scope>
    <source>
        <strain evidence="12">26628</strain>
    </source>
</reference>
<comment type="cofactor">
    <cofactor evidence="1">
        <name>Mg(2+)</name>
        <dbReference type="ChEBI" id="CHEBI:18420"/>
    </cofactor>
</comment>
<keyword evidence="5 10" id="KW-0547">Nucleotide-binding</keyword>
<protein>
    <recommendedName>
        <fullName evidence="10">Probable GTP-binding protein EngB</fullName>
    </recommendedName>
</protein>
<dbReference type="NCBIfam" id="TIGR03598">
    <property type="entry name" value="GTPase_YsxC"/>
    <property type="match status" value="1"/>
</dbReference>
<dbReference type="EMBL" id="DXFD01000007">
    <property type="protein sequence ID" value="HIX46132.1"/>
    <property type="molecule type" value="Genomic_DNA"/>
</dbReference>
<sequence length="199" mass="21937">MLRIGEVKFITSAADKKGFYGGEKPVIAVCGKSNVGKSSFINMLANRRQLARASAEPGRTRLVNYFDFGAFVLADLPGYGFAHVAKSEKERWARLLDDFFAEGRVSHVFALADIRHEPTADDRTMIDFLYYTQTPFTVIATKADKLAKTRIKEAVRRVAAAFRTGEGNVIAVSAEDRRGREEVLSAVEGVLSREGAEEG</sequence>
<dbReference type="HAMAP" id="MF_00321">
    <property type="entry name" value="GTPase_EngB"/>
    <property type="match status" value="1"/>
</dbReference>
<evidence type="ECO:0000313" key="13">
    <source>
        <dbReference type="Proteomes" id="UP000824249"/>
    </source>
</evidence>
<keyword evidence="7 10" id="KW-0342">GTP-binding</keyword>
<comment type="caution">
    <text evidence="12">The sequence shown here is derived from an EMBL/GenBank/DDBJ whole genome shotgun (WGS) entry which is preliminary data.</text>
</comment>
<gene>
    <name evidence="12" type="primary">yihA</name>
    <name evidence="10" type="synonym">engB</name>
    <name evidence="12" type="ORF">H9737_00395</name>
</gene>
<keyword evidence="4" id="KW-0479">Metal-binding</keyword>
<evidence type="ECO:0000256" key="1">
    <source>
        <dbReference type="ARBA" id="ARBA00001946"/>
    </source>
</evidence>
<evidence type="ECO:0000256" key="3">
    <source>
        <dbReference type="ARBA" id="ARBA00022618"/>
    </source>
</evidence>
<evidence type="ECO:0000259" key="11">
    <source>
        <dbReference type="PROSITE" id="PS51706"/>
    </source>
</evidence>
<dbReference type="CDD" id="cd01876">
    <property type="entry name" value="YihA_EngB"/>
    <property type="match status" value="1"/>
</dbReference>
<organism evidence="12 13">
    <name type="scientific">Candidatus Borkfalkia faecigallinarum</name>
    <dbReference type="NCBI Taxonomy" id="2838509"/>
    <lineage>
        <taxon>Bacteria</taxon>
        <taxon>Bacillati</taxon>
        <taxon>Bacillota</taxon>
        <taxon>Clostridia</taxon>
        <taxon>Christensenellales</taxon>
        <taxon>Christensenellaceae</taxon>
        <taxon>Candidatus Borkfalkia</taxon>
    </lineage>
</organism>
<keyword evidence="8 10" id="KW-0717">Septation</keyword>
<dbReference type="GO" id="GO:0000917">
    <property type="term" value="P:division septum assembly"/>
    <property type="evidence" value="ECO:0007669"/>
    <property type="project" value="UniProtKB-KW"/>
</dbReference>
<dbReference type="Proteomes" id="UP000824249">
    <property type="component" value="Unassembled WGS sequence"/>
</dbReference>
<accession>A0A9D2AQ41</accession>
<evidence type="ECO:0000256" key="4">
    <source>
        <dbReference type="ARBA" id="ARBA00022723"/>
    </source>
</evidence>
<name>A0A9D2AQ41_9FIRM</name>
<keyword evidence="9 10" id="KW-0131">Cell cycle</keyword>